<sequence>MITVYKKSVFAAFEEENVPVIANTVNTEGVMGAGLALEFKLRFPSYFDNYRERCSHEGPLPGSAWIFRGDIFPRIISLFVKEDWKMPSKISWIRSSLKRAEEIITESNFERVALPLAGAGKGGIDPQTSENITREVFESSKAEILLCLDKSPSKNEESMIKQLRAMSEYELKCLTLRPSIIKRLLDKREDVTRFREILDIRGIGIKTYSILFNALISREPGHDNQLNLF</sequence>
<dbReference type="InterPro" id="IPR002589">
    <property type="entry name" value="Macro_dom"/>
</dbReference>
<dbReference type="Gene3D" id="3.40.220.10">
    <property type="entry name" value="Leucine Aminopeptidase, subunit E, domain 1"/>
    <property type="match status" value="1"/>
</dbReference>
<protein>
    <submittedName>
        <fullName evidence="3">Putative phosphatase, C-terminal domain of histone macro H2A1 like protein</fullName>
    </submittedName>
</protein>
<gene>
    <name evidence="3" type="ORF">Theba_1626</name>
</gene>
<name>I2F5T7_9BACT</name>
<dbReference type="Proteomes" id="UP000002881">
    <property type="component" value="Chromosome"/>
</dbReference>
<dbReference type="InterPro" id="IPR043472">
    <property type="entry name" value="Macro_dom-like"/>
</dbReference>
<keyword evidence="4" id="KW-1185">Reference proteome</keyword>
<reference evidence="3 4" key="1">
    <citation type="journal article" date="2012" name="Genome Biol. Evol.">
        <title>Genome Sequence of the Mesophilic Thermotogales Bacterium Mesotoga prima MesG1.Ag.4.2 Reveals the Largest Thermotogales Genome To Date.</title>
        <authorList>
            <person name="Zhaxybayeva O."/>
            <person name="Swithers K.S."/>
            <person name="Foght J."/>
            <person name="Green A.G."/>
            <person name="Bruce D."/>
            <person name="Detter C."/>
            <person name="Han S."/>
            <person name="Teshima H."/>
            <person name="Han J."/>
            <person name="Woyke T."/>
            <person name="Pitluck S."/>
            <person name="Nolan M."/>
            <person name="Ivanova N."/>
            <person name="Pati A."/>
            <person name="Land M.L."/>
            <person name="Dlutek M."/>
            <person name="Doolittle W.F."/>
            <person name="Noll K.M."/>
            <person name="Nesbo C.L."/>
        </authorList>
    </citation>
    <scope>NUCLEOTIDE SEQUENCE [LARGE SCALE GENOMIC DNA]</scope>
    <source>
        <strain evidence="4">mesG1.Ag.4.2</strain>
    </source>
</reference>
<feature type="domain" description="Macro" evidence="2">
    <location>
        <begin position="1"/>
        <end position="164"/>
    </location>
</feature>
<dbReference type="eggNOG" id="COG2110">
    <property type="taxonomic scope" value="Bacteria"/>
</dbReference>
<evidence type="ECO:0000256" key="1">
    <source>
        <dbReference type="ARBA" id="ARBA00035885"/>
    </source>
</evidence>
<dbReference type="KEGG" id="mpg:Theba_1626"/>
<proteinExistence type="predicted"/>
<evidence type="ECO:0000313" key="3">
    <source>
        <dbReference type="EMBL" id="AFK07290.1"/>
    </source>
</evidence>
<dbReference type="AlphaFoldDB" id="I2F5T7"/>
<dbReference type="HOGENOM" id="CLU_049707_1_1_0"/>
<dbReference type="GO" id="GO:0140291">
    <property type="term" value="P:peptidyl-glutamate ADP-deribosylation"/>
    <property type="evidence" value="ECO:0007669"/>
    <property type="project" value="TreeGrafter"/>
</dbReference>
<dbReference type="InterPro" id="IPR050892">
    <property type="entry name" value="ADP-ribose_metab_enzymes"/>
</dbReference>
<dbReference type="SUPFAM" id="SSF52949">
    <property type="entry name" value="Macro domain-like"/>
    <property type="match status" value="1"/>
</dbReference>
<dbReference type="STRING" id="660470.Theba_1626"/>
<dbReference type="PROSITE" id="PS51154">
    <property type="entry name" value="MACRO"/>
    <property type="match status" value="1"/>
</dbReference>
<comment type="catalytic activity">
    <reaction evidence="1">
        <text>an N-(ADP-alpha-D-ribosyl)-thymidine in DNA + H2O = a thymidine in DNA + ADP-D-ribose</text>
        <dbReference type="Rhea" id="RHEA:71655"/>
        <dbReference type="Rhea" id="RHEA-COMP:13556"/>
        <dbReference type="Rhea" id="RHEA-COMP:18051"/>
        <dbReference type="ChEBI" id="CHEBI:15377"/>
        <dbReference type="ChEBI" id="CHEBI:57967"/>
        <dbReference type="ChEBI" id="CHEBI:137386"/>
        <dbReference type="ChEBI" id="CHEBI:191199"/>
    </reaction>
    <physiologicalReaction direction="left-to-right" evidence="1">
        <dbReference type="Rhea" id="RHEA:71656"/>
    </physiologicalReaction>
</comment>
<dbReference type="Pfam" id="PF01661">
    <property type="entry name" value="Macro"/>
    <property type="match status" value="1"/>
</dbReference>
<dbReference type="RefSeq" id="WP_014731189.1">
    <property type="nucleotide sequence ID" value="NC_017934.1"/>
</dbReference>
<dbReference type="GeneID" id="87107415"/>
<dbReference type="PANTHER" id="PTHR12521:SF0">
    <property type="entry name" value="ADP-RIBOSE GLYCOHYDROLASE OARD1"/>
    <property type="match status" value="1"/>
</dbReference>
<dbReference type="EMBL" id="CP003532">
    <property type="protein sequence ID" value="AFK07290.1"/>
    <property type="molecule type" value="Genomic_DNA"/>
</dbReference>
<evidence type="ECO:0000313" key="4">
    <source>
        <dbReference type="Proteomes" id="UP000002881"/>
    </source>
</evidence>
<dbReference type="SMART" id="SM00506">
    <property type="entry name" value="A1pp"/>
    <property type="match status" value="1"/>
</dbReference>
<evidence type="ECO:0000259" key="2">
    <source>
        <dbReference type="PROSITE" id="PS51154"/>
    </source>
</evidence>
<dbReference type="PANTHER" id="PTHR12521">
    <property type="entry name" value="PROTEIN C6ORF130"/>
    <property type="match status" value="1"/>
</dbReference>
<organism evidence="3 4">
    <name type="scientific">Mesotoga prima MesG1.Ag.4.2</name>
    <dbReference type="NCBI Taxonomy" id="660470"/>
    <lineage>
        <taxon>Bacteria</taxon>
        <taxon>Thermotogati</taxon>
        <taxon>Thermotogota</taxon>
        <taxon>Thermotogae</taxon>
        <taxon>Kosmotogales</taxon>
        <taxon>Kosmotogaceae</taxon>
        <taxon>Mesotoga</taxon>
    </lineage>
</organism>
<accession>I2F5T7</accession>